<reference evidence="1 2" key="1">
    <citation type="submission" date="2022-06" db="EMBL/GenBank/DDBJ databases">
        <title>Genomic Encyclopedia of Archaeal and Bacterial Type Strains, Phase II (KMG-II): from individual species to whole genera.</title>
        <authorList>
            <person name="Goeker M."/>
        </authorList>
    </citation>
    <scope>NUCLEOTIDE SEQUENCE [LARGE SCALE GENOMIC DNA]</scope>
    <source>
        <strain evidence="1 2">DSM 44693</strain>
    </source>
</reference>
<name>A0ABT1HEE3_9NOCA</name>
<evidence type="ECO:0008006" key="3">
    <source>
        <dbReference type="Google" id="ProtNLM"/>
    </source>
</evidence>
<organism evidence="1 2">
    <name type="scientific">Williamsia maris</name>
    <dbReference type="NCBI Taxonomy" id="72806"/>
    <lineage>
        <taxon>Bacteria</taxon>
        <taxon>Bacillati</taxon>
        <taxon>Actinomycetota</taxon>
        <taxon>Actinomycetes</taxon>
        <taxon>Mycobacteriales</taxon>
        <taxon>Nocardiaceae</taxon>
        <taxon>Williamsia</taxon>
    </lineage>
</organism>
<sequence>MLEYLNSNTLFNTIAMLRPERRGSFIVVEGSDDQYVFRQHADETVTILAGLGGKSDLLVASSKVDEHAISSVYFFVDRDYDNYLSTTIPYGRTVVASDGHDLVMDLVLSDQTIVRKVIESHARGQVAEGGAGIVASVIIEKALALAFSVGVLRLISVENNWGLNLRNYPFGKLSSDTPDDSELVQLALNWSAPSGLEGTIRSEHGRFVETYKDQKLSLVGDHDFFAAAAQVMRGFGCKSVSGENLTASFLAAFSCNTFTRSEWFDTLASLSSTDSGATCFGCPCEAA</sequence>
<protein>
    <recommendedName>
        <fullName evidence="3">DUF4435 domain-containing protein</fullName>
    </recommendedName>
</protein>
<gene>
    <name evidence="1" type="ORF">LX13_002439</name>
</gene>
<dbReference type="EMBL" id="JAMTCJ010000002">
    <property type="protein sequence ID" value="MCP2176620.1"/>
    <property type="molecule type" value="Genomic_DNA"/>
</dbReference>
<keyword evidence="2" id="KW-1185">Reference proteome</keyword>
<accession>A0ABT1HEE3</accession>
<comment type="caution">
    <text evidence="1">The sequence shown here is derived from an EMBL/GenBank/DDBJ whole genome shotgun (WGS) entry which is preliminary data.</text>
</comment>
<evidence type="ECO:0000313" key="2">
    <source>
        <dbReference type="Proteomes" id="UP001206895"/>
    </source>
</evidence>
<dbReference type="Proteomes" id="UP001206895">
    <property type="component" value="Unassembled WGS sequence"/>
</dbReference>
<evidence type="ECO:0000313" key="1">
    <source>
        <dbReference type="EMBL" id="MCP2176620.1"/>
    </source>
</evidence>
<proteinExistence type="predicted"/>